<dbReference type="Proteomes" id="UP001274830">
    <property type="component" value="Unassembled WGS sequence"/>
</dbReference>
<feature type="region of interest" description="Disordered" evidence="1">
    <location>
        <begin position="241"/>
        <end position="261"/>
    </location>
</feature>
<feature type="compositionally biased region" description="Basic and acidic residues" evidence="1">
    <location>
        <begin position="351"/>
        <end position="361"/>
    </location>
</feature>
<accession>A0AAE0WNY7</accession>
<evidence type="ECO:0000313" key="3">
    <source>
        <dbReference type="Proteomes" id="UP001274830"/>
    </source>
</evidence>
<feature type="compositionally biased region" description="Basic and acidic residues" evidence="1">
    <location>
        <begin position="250"/>
        <end position="261"/>
    </location>
</feature>
<feature type="compositionally biased region" description="Acidic residues" evidence="1">
    <location>
        <begin position="303"/>
        <end position="312"/>
    </location>
</feature>
<name>A0AAE0WNY7_9PEZI</name>
<dbReference type="AlphaFoldDB" id="A0AAE0WNY7"/>
<organism evidence="2 3">
    <name type="scientific">Recurvomyces mirabilis</name>
    <dbReference type="NCBI Taxonomy" id="574656"/>
    <lineage>
        <taxon>Eukaryota</taxon>
        <taxon>Fungi</taxon>
        <taxon>Dikarya</taxon>
        <taxon>Ascomycota</taxon>
        <taxon>Pezizomycotina</taxon>
        <taxon>Dothideomycetes</taxon>
        <taxon>Dothideomycetidae</taxon>
        <taxon>Mycosphaerellales</taxon>
        <taxon>Teratosphaeriaceae</taxon>
        <taxon>Recurvomyces</taxon>
    </lineage>
</organism>
<gene>
    <name evidence="2" type="ORF">LTR78_005131</name>
</gene>
<feature type="region of interest" description="Disordered" evidence="1">
    <location>
        <begin position="279"/>
        <end position="312"/>
    </location>
</feature>
<protein>
    <submittedName>
        <fullName evidence="2">Uncharacterized protein</fullName>
    </submittedName>
</protein>
<keyword evidence="3" id="KW-1185">Reference proteome</keyword>
<sequence length="513" mass="57035">MPSTATMSGPLTPAKQIARFSDAMGLRDSPFSDYFTDDARSIEHISGGAVYDMPSSQTQQMLVRLNKLQAQLMRAGEDGGDALNIVGRKLSEIENDMDALHSQTRVAPELDDSGLFMDDDDEPAATTPARASTAEGYFGGFNGTLEEAEDDVTPEEKAAERDYQLVEAQRVLDNVTKAQEELRKRHAELVQLNDDRAVQIEDYEHEVEELRSENESLRSELGLDHSELLFMKLQLKSLEVELDGESEEDQSSRRSRTLEEMDKWRSDWHDVDARLRKRRGRYGVVTEEDKRTSQRDRLNAGDSSDEDDEDSWYLETVTRCASRGRRVASITIRRMNRSNQPFGSDGAADDLSAHTVKDDSKSQVAKDAATQQKTAENQPDELRASQKQYSATSPHPAYTDQSTQTSHNNSTSTPTQHDIPRPPFNRPHLSNSSDDDDDTASECAVTTSSPTPLTQSPLIPPRKAVLTRLPNLPPLPLPLPTPAAKTAWRELWEGLNSFAGMAGAEDEGGEGRK</sequence>
<proteinExistence type="predicted"/>
<feature type="region of interest" description="Disordered" evidence="1">
    <location>
        <begin position="331"/>
        <end position="459"/>
    </location>
</feature>
<dbReference type="EMBL" id="JAUTXT010000016">
    <property type="protein sequence ID" value="KAK3675197.1"/>
    <property type="molecule type" value="Genomic_DNA"/>
</dbReference>
<feature type="compositionally biased region" description="Low complexity" evidence="1">
    <location>
        <begin position="399"/>
        <end position="417"/>
    </location>
</feature>
<evidence type="ECO:0000313" key="2">
    <source>
        <dbReference type="EMBL" id="KAK3675197.1"/>
    </source>
</evidence>
<reference evidence="2" key="1">
    <citation type="submission" date="2023-07" db="EMBL/GenBank/DDBJ databases">
        <title>Black Yeasts Isolated from many extreme environments.</title>
        <authorList>
            <person name="Coleine C."/>
            <person name="Stajich J.E."/>
            <person name="Selbmann L."/>
        </authorList>
    </citation>
    <scope>NUCLEOTIDE SEQUENCE</scope>
    <source>
        <strain evidence="2">CCFEE 5485</strain>
    </source>
</reference>
<comment type="caution">
    <text evidence="2">The sequence shown here is derived from an EMBL/GenBank/DDBJ whole genome shotgun (WGS) entry which is preliminary data.</text>
</comment>
<evidence type="ECO:0000256" key="1">
    <source>
        <dbReference type="SAM" id="MobiDB-lite"/>
    </source>
</evidence>
<feature type="compositionally biased region" description="Low complexity" evidence="1">
    <location>
        <begin position="446"/>
        <end position="457"/>
    </location>
</feature>
<feature type="compositionally biased region" description="Basic and acidic residues" evidence="1">
    <location>
        <begin position="287"/>
        <end position="299"/>
    </location>
</feature>